<name>A0A7C0VBG1_UNCW3</name>
<dbReference type="Proteomes" id="UP000885847">
    <property type="component" value="Unassembled WGS sequence"/>
</dbReference>
<comment type="caution">
    <text evidence="3">The sequence shown here is derived from an EMBL/GenBank/DDBJ whole genome shotgun (WGS) entry which is preliminary data.</text>
</comment>
<feature type="signal peptide" evidence="1">
    <location>
        <begin position="1"/>
        <end position="18"/>
    </location>
</feature>
<evidence type="ECO:0000259" key="2">
    <source>
        <dbReference type="Pfam" id="PF18962"/>
    </source>
</evidence>
<dbReference type="Pfam" id="PF18962">
    <property type="entry name" value="Por_Secre_tail"/>
    <property type="match status" value="1"/>
</dbReference>
<accession>A0A7C0VBG1</accession>
<dbReference type="PANTHER" id="PTHR42834">
    <property type="entry name" value="ENDONUCLEASE/EXONUCLEASE/PHOSPHATASE FAMILY PROTEIN (AFU_ORTHOLOGUE AFUA_3G09210)"/>
    <property type="match status" value="1"/>
</dbReference>
<dbReference type="CDD" id="cd04486">
    <property type="entry name" value="YhcR_OBF_like"/>
    <property type="match status" value="1"/>
</dbReference>
<feature type="domain" description="Secretion system C-terminal sorting" evidence="2">
    <location>
        <begin position="416"/>
        <end position="483"/>
    </location>
</feature>
<gene>
    <name evidence="3" type="ORF">ENF18_07805</name>
</gene>
<evidence type="ECO:0000256" key="1">
    <source>
        <dbReference type="SAM" id="SignalP"/>
    </source>
</evidence>
<keyword evidence="1" id="KW-0732">Signal</keyword>
<dbReference type="NCBIfam" id="TIGR04183">
    <property type="entry name" value="Por_Secre_tail"/>
    <property type="match status" value="1"/>
</dbReference>
<sequence length="485" mass="53048">MRKLLVFASVLLAVSMYGQTVVPIDSIQGYGASSPYVDSLVKTYGVVTGVFSQGFFIEEKPGGAWKGIYVYPGYGWTPDVSVGDSVEVIGTVSEYYGFTEINSSSYTVLASTTLPDPVTVTTGAASDEQYEGVLLYLQHVACTNADLGYGEWEVNDGSGPLRVDDWGVSWSPAVGDTYNLTGILNYSFGNYKLEPRDSNDIELLYSAAIDTVTIYDIQYSPGDSSTYLGLKVATFGVVTGVFSQGFFIGEKPNGAWKGVYVYQGSSWTPDVSVGDSVYVEGTITEFNGMTEFSDASTYSVLGNTTPPEPVVVTTTEANDEMYESVLIKVQEVVCVDDSLGGGKWAVMNPGYDTLVVDDWNVPYRPVVDYTYNIIGNMVYSYGERRLEPRDSSDIVNTGVEERPEIFDLNVPSVTSGFTLSFTLRKTTSIEIGVYDVNGRLVKRLFKGTVRAGEPKEIRLPDLSTGIFFLMVKTDNGKNISRFIYF</sequence>
<evidence type="ECO:0000313" key="3">
    <source>
        <dbReference type="EMBL" id="HDI83676.1"/>
    </source>
</evidence>
<dbReference type="PANTHER" id="PTHR42834:SF1">
    <property type="entry name" value="ENDONUCLEASE_EXONUCLEASE_PHOSPHATASE FAMILY PROTEIN (AFU_ORTHOLOGUE AFUA_3G09210)"/>
    <property type="match status" value="1"/>
</dbReference>
<dbReference type="AlphaFoldDB" id="A0A7C0VBG1"/>
<feature type="chain" id="PRO_5028241385" evidence="1">
    <location>
        <begin position="19"/>
        <end position="485"/>
    </location>
</feature>
<reference evidence="3" key="1">
    <citation type="journal article" date="2020" name="mSystems">
        <title>Genome- and Community-Level Interaction Insights into Carbon Utilization and Element Cycling Functions of Hydrothermarchaeota in Hydrothermal Sediment.</title>
        <authorList>
            <person name="Zhou Z."/>
            <person name="Liu Y."/>
            <person name="Xu W."/>
            <person name="Pan J."/>
            <person name="Luo Z.H."/>
            <person name="Li M."/>
        </authorList>
    </citation>
    <scope>NUCLEOTIDE SEQUENCE [LARGE SCALE GENOMIC DNA]</scope>
    <source>
        <strain evidence="3">HyVt-102</strain>
    </source>
</reference>
<proteinExistence type="predicted"/>
<protein>
    <submittedName>
        <fullName evidence="3">T9SS type A sorting domain-containing protein</fullName>
    </submittedName>
</protein>
<dbReference type="EMBL" id="DQWE01000370">
    <property type="protein sequence ID" value="HDI83676.1"/>
    <property type="molecule type" value="Genomic_DNA"/>
</dbReference>
<dbReference type="InterPro" id="IPR026444">
    <property type="entry name" value="Secre_tail"/>
</dbReference>
<organism evidence="3">
    <name type="scientific">candidate division WOR-3 bacterium</name>
    <dbReference type="NCBI Taxonomy" id="2052148"/>
    <lineage>
        <taxon>Bacteria</taxon>
        <taxon>Bacteria division WOR-3</taxon>
    </lineage>
</organism>